<evidence type="ECO:0008006" key="4">
    <source>
        <dbReference type="Google" id="ProtNLM"/>
    </source>
</evidence>
<dbReference type="EMBL" id="HG794546">
    <property type="protein sequence ID" value="CDK98653.1"/>
    <property type="molecule type" value="Genomic_DNA"/>
</dbReference>
<accession>V6F2E4</accession>
<evidence type="ECO:0000313" key="2">
    <source>
        <dbReference type="EMBL" id="CDK98653.1"/>
    </source>
</evidence>
<keyword evidence="3" id="KW-1185">Reference proteome</keyword>
<dbReference type="KEGG" id="mgy:MGMSRv2__1438"/>
<reference evidence="2 3" key="1">
    <citation type="journal article" date="2014" name="Genome Announc.">
        <title>Complete genome sequence of Magnetospirillum gryphiswaldense MSR-1.</title>
        <authorList>
            <person name="Wang X."/>
            <person name="Wang Q."/>
            <person name="Zhang W."/>
            <person name="Wang Y."/>
            <person name="Li L."/>
            <person name="Wen T."/>
            <person name="Zhang T."/>
            <person name="Zhang Y."/>
            <person name="Xu J."/>
            <person name="Hu J."/>
            <person name="Li S."/>
            <person name="Liu L."/>
            <person name="Liu J."/>
            <person name="Jiang W."/>
            <person name="Tian J."/>
            <person name="Li Y."/>
            <person name="Schuler D."/>
            <person name="Wang L."/>
            <person name="Li J."/>
        </authorList>
    </citation>
    <scope>NUCLEOTIDE SEQUENCE [LARGE SCALE GENOMIC DNA]</scope>
    <source>
        <strain evidence="3">DSM 6361 / JCM 21280 / NBRC 15271 / MSR-1</strain>
    </source>
</reference>
<protein>
    <recommendedName>
        <fullName evidence="4">DUF2946 domain-containing protein</fullName>
    </recommendedName>
</protein>
<feature type="signal peptide" evidence="1">
    <location>
        <begin position="1"/>
        <end position="23"/>
    </location>
</feature>
<name>V6F2E4_MAGGM</name>
<feature type="chain" id="PRO_5004745338" description="DUF2946 domain-containing protein" evidence="1">
    <location>
        <begin position="24"/>
        <end position="103"/>
    </location>
</feature>
<dbReference type="STRING" id="1430440.MGMSRv2__1438"/>
<proteinExistence type="predicted"/>
<organism evidence="2 3">
    <name type="scientific">Magnetospirillum gryphiswaldense (strain DSM 6361 / JCM 21280 / NBRC 15271 / MSR-1)</name>
    <dbReference type="NCBI Taxonomy" id="431944"/>
    <lineage>
        <taxon>Bacteria</taxon>
        <taxon>Pseudomonadati</taxon>
        <taxon>Pseudomonadota</taxon>
        <taxon>Alphaproteobacteria</taxon>
        <taxon>Rhodospirillales</taxon>
        <taxon>Rhodospirillaceae</taxon>
        <taxon>Magnetospirillum</taxon>
    </lineage>
</organism>
<dbReference type="AlphaFoldDB" id="V6F2E4"/>
<sequence length="103" mass="10818">MRIGMLALLVLFTVLITGGTARADDGVHAHHHGQVEAEHHQPPAPVAADHDGCHCMFTGCVPVLPAVGITLTVSEIPFRHPMPPALIAWAGLGSQPPSEPPRS</sequence>
<keyword evidence="1" id="KW-0732">Signal</keyword>
<evidence type="ECO:0000256" key="1">
    <source>
        <dbReference type="SAM" id="SignalP"/>
    </source>
</evidence>
<dbReference type="Proteomes" id="UP000018922">
    <property type="component" value="Chromosome I"/>
</dbReference>
<evidence type="ECO:0000313" key="3">
    <source>
        <dbReference type="Proteomes" id="UP000018922"/>
    </source>
</evidence>
<dbReference type="HOGENOM" id="CLU_2260342_0_0_5"/>
<gene>
    <name evidence="2" type="ordered locus">MGMSRv2__1438</name>
</gene>